<dbReference type="InterPro" id="IPR021896">
    <property type="entry name" value="THAP9-like_HTH"/>
</dbReference>
<keyword evidence="1" id="KW-0479">Metal-binding</keyword>
<feature type="domain" description="THAP-type" evidence="8">
    <location>
        <begin position="1"/>
        <end position="80"/>
    </location>
</feature>
<evidence type="ECO:0000256" key="3">
    <source>
        <dbReference type="ARBA" id="ARBA00022833"/>
    </source>
</evidence>
<organism evidence="9 10">
    <name type="scientific">Oedothorax gibbosus</name>
    <dbReference type="NCBI Taxonomy" id="931172"/>
    <lineage>
        <taxon>Eukaryota</taxon>
        <taxon>Metazoa</taxon>
        <taxon>Ecdysozoa</taxon>
        <taxon>Arthropoda</taxon>
        <taxon>Chelicerata</taxon>
        <taxon>Arachnida</taxon>
        <taxon>Araneae</taxon>
        <taxon>Araneomorphae</taxon>
        <taxon>Entelegynae</taxon>
        <taxon>Araneoidea</taxon>
        <taxon>Linyphiidae</taxon>
        <taxon>Erigoninae</taxon>
        <taxon>Oedothorax</taxon>
    </lineage>
</organism>
<evidence type="ECO:0000313" key="10">
    <source>
        <dbReference type="Proteomes" id="UP000827092"/>
    </source>
</evidence>
<keyword evidence="6" id="KW-0175">Coiled coil</keyword>
<name>A0AAV6TS39_9ARAC</name>
<keyword evidence="10" id="KW-1185">Reference proteome</keyword>
<evidence type="ECO:0000256" key="4">
    <source>
        <dbReference type="ARBA" id="ARBA00023125"/>
    </source>
</evidence>
<dbReference type="Proteomes" id="UP000827092">
    <property type="component" value="Unassembled WGS sequence"/>
</dbReference>
<evidence type="ECO:0000256" key="5">
    <source>
        <dbReference type="PROSITE-ProRule" id="PRU00309"/>
    </source>
</evidence>
<dbReference type="Pfam" id="PF12017">
    <property type="entry name" value="Tnp_P_element"/>
    <property type="match status" value="1"/>
</dbReference>
<dbReference type="SMART" id="SM00980">
    <property type="entry name" value="THAP"/>
    <property type="match status" value="1"/>
</dbReference>
<evidence type="ECO:0000256" key="7">
    <source>
        <dbReference type="SAM" id="MobiDB-lite"/>
    </source>
</evidence>
<evidence type="ECO:0000259" key="8">
    <source>
        <dbReference type="PROSITE" id="PS50950"/>
    </source>
</evidence>
<dbReference type="GO" id="GO:0003677">
    <property type="term" value="F:DNA binding"/>
    <property type="evidence" value="ECO:0007669"/>
    <property type="project" value="UniProtKB-UniRule"/>
</dbReference>
<dbReference type="InterPro" id="IPR038441">
    <property type="entry name" value="THAP_Znf_sf"/>
</dbReference>
<evidence type="ECO:0000256" key="1">
    <source>
        <dbReference type="ARBA" id="ARBA00022723"/>
    </source>
</evidence>
<comment type="caution">
    <text evidence="9">The sequence shown here is derived from an EMBL/GenBank/DDBJ whole genome shotgun (WGS) entry which is preliminary data.</text>
</comment>
<gene>
    <name evidence="9" type="ORF">JTE90_027101</name>
</gene>
<proteinExistence type="predicted"/>
<sequence>MSCCAYGCTNRHSKKVPGITFHRFPKNVEKRLAWEKAIRREGYEPNKYSYICSEHFPEHMIDRTSLSCVRLRDNAVPEIFKAFPPHLQKKSKERKPPKERKQPKDGCLKNIEVQDLPVQHYSLNLPVNTPTTPDDMRLPDTSACPQSTETDHLQAGLQLPTEGEAFYKRKAEALSAEVEVKNKKIKVLQQKVRRYTKKVKDLSSLLSHLQSENLVDEDSLNILNTLSKANTEIFSRLLSSTNMNAKYSEELRTFALTLHFYSPRAYEYVRTSFNLALPHQRTLSRWYQHIDGAPGITREALNVLELKIKSSEHPLYFSLIMDEMSIRQQVEFDGKECHGYVNHGNYDSNNDDDSLPLAKDAFVLLVVCINGHWKLPVGYFLTDGLNSCELTILSVPSKVSSVDVINITTQPRLSITTPIDDGDDPESVNEFIFTDGMLSECSKDIVQYIAGFVTKKLLKTLKCQECLNAVRLDGIMEDDISAQPLISFKSLGNLVHPSKEVTKICIETEKFFRECVVKTSFFEEKKKLVCLPNMTKVYEHVCSRSYFPNLIAHQFDSDPLDNHLLHLIRAIVQTYMKVRLSYYYKNLNSKQSLRQWYTKFRYVLFVLIAELEIGTASSPRVDMNTAGVATMLVCPESRLSANVSFDGKAFDAWSFGVMVVEIFTHFYLKTT</sequence>
<dbReference type="InterPro" id="IPR006612">
    <property type="entry name" value="THAP_Znf"/>
</dbReference>
<dbReference type="PANTHER" id="PTHR47577">
    <property type="entry name" value="THAP DOMAIN-CONTAINING PROTEIN 6"/>
    <property type="match status" value="1"/>
</dbReference>
<dbReference type="Pfam" id="PF21787">
    <property type="entry name" value="TNP-like_RNaseH_N"/>
    <property type="match status" value="1"/>
</dbReference>
<dbReference type="Gene3D" id="6.20.210.20">
    <property type="entry name" value="THAP domain"/>
    <property type="match status" value="1"/>
</dbReference>
<dbReference type="PANTHER" id="PTHR47577:SF2">
    <property type="entry name" value="THAP DOMAIN CONTAINING 9"/>
    <property type="match status" value="1"/>
</dbReference>
<evidence type="ECO:0000256" key="2">
    <source>
        <dbReference type="ARBA" id="ARBA00022771"/>
    </source>
</evidence>
<feature type="compositionally biased region" description="Basic and acidic residues" evidence="7">
    <location>
        <begin position="94"/>
        <end position="106"/>
    </location>
</feature>
<reference evidence="9 10" key="1">
    <citation type="journal article" date="2022" name="Nat. Ecol. Evol.">
        <title>A masculinizing supergene underlies an exaggerated male reproductive morph in a spider.</title>
        <authorList>
            <person name="Hendrickx F."/>
            <person name="De Corte Z."/>
            <person name="Sonet G."/>
            <person name="Van Belleghem S.M."/>
            <person name="Kostlbacher S."/>
            <person name="Vangestel C."/>
        </authorList>
    </citation>
    <scope>NUCLEOTIDE SEQUENCE [LARGE SCALE GENOMIC DNA]</scope>
    <source>
        <strain evidence="9">W744_W776</strain>
    </source>
</reference>
<dbReference type="EMBL" id="JAFNEN010001216">
    <property type="protein sequence ID" value="KAG8174446.1"/>
    <property type="molecule type" value="Genomic_DNA"/>
</dbReference>
<feature type="region of interest" description="Disordered" evidence="7">
    <location>
        <begin position="82"/>
        <end position="106"/>
    </location>
</feature>
<dbReference type="InterPro" id="IPR048365">
    <property type="entry name" value="TNP-like_RNaseH_N"/>
</dbReference>
<evidence type="ECO:0000256" key="6">
    <source>
        <dbReference type="SAM" id="Coils"/>
    </source>
</evidence>
<keyword evidence="2 5" id="KW-0863">Zinc-finger</keyword>
<dbReference type="SUPFAM" id="SSF57716">
    <property type="entry name" value="Glucocorticoid receptor-like (DNA-binding domain)"/>
    <property type="match status" value="1"/>
</dbReference>
<dbReference type="Pfam" id="PF05485">
    <property type="entry name" value="THAP"/>
    <property type="match status" value="1"/>
</dbReference>
<keyword evidence="3" id="KW-0862">Zinc</keyword>
<keyword evidence="4 5" id="KW-0238">DNA-binding</keyword>
<dbReference type="PROSITE" id="PS50950">
    <property type="entry name" value="ZF_THAP"/>
    <property type="match status" value="1"/>
</dbReference>
<evidence type="ECO:0000313" key="9">
    <source>
        <dbReference type="EMBL" id="KAG8174446.1"/>
    </source>
</evidence>
<dbReference type="AlphaFoldDB" id="A0AAV6TS39"/>
<feature type="coiled-coil region" evidence="6">
    <location>
        <begin position="171"/>
        <end position="212"/>
    </location>
</feature>
<accession>A0AAV6TS39</accession>
<dbReference type="SMART" id="SM00692">
    <property type="entry name" value="DM3"/>
    <property type="match status" value="1"/>
</dbReference>
<dbReference type="GO" id="GO:0008270">
    <property type="term" value="F:zinc ion binding"/>
    <property type="evidence" value="ECO:0007669"/>
    <property type="project" value="UniProtKB-KW"/>
</dbReference>
<protein>
    <recommendedName>
        <fullName evidence="8">THAP-type domain-containing protein</fullName>
    </recommendedName>
</protein>